<keyword evidence="8" id="KW-1185">Reference proteome</keyword>
<dbReference type="SUPFAM" id="SSF48371">
    <property type="entry name" value="ARM repeat"/>
    <property type="match status" value="1"/>
</dbReference>
<dbReference type="GO" id="GO:0009055">
    <property type="term" value="F:electron transfer activity"/>
    <property type="evidence" value="ECO:0007669"/>
    <property type="project" value="InterPro"/>
</dbReference>
<sequence>MGKRIYLICFLGLGFWGLTACVNPGTTNKPDEGPSPAKTPAEELITFQLEPGLKIQLVASEPMVQDPVVIAFDADGRLWTVEMRGFMPTIDGTGEKEKIGRVSILQDTNGDGHMDRSTVYLDSLIMPRALTFVPGGALVAENGSLWLTQDLNNDLKADTKTLIDSTYAGSPLPEHSGNGLWRDSDNWYYNAKSRLRYRLENGKWLRDSTEFRGQWGISQDDEGRLYYNYNWSQLHADLVPPNYLSRNKNHKPTTGIDHGLTVDRRIYPIRPNPAVNRGYIPGTLDKEGRLLEFTAACSPHVYRGTALPKEYYSNVFVCEPSGNLIKRNVVEENGITLSAHDPHPGKEFLASTDERFRPVHLTTGPDGALYIADMYRGLVQHGAYITPYLKEQTLSRKLVQPIHRGRIWRIVPEKGSLSKTPQLSTATTLELVTYLSHPNGWYRDMAQRLLVERNDPGAESALMALATKGENDLGRFHALWTLSGLKKENPNLLLSLVADQNPLIRTTALRLLEPIAQKNKTVQEQLGKKLLQEWENAPMEQILQIALSASSLDQKVAHTLLAGIVEKYGSSALIRDAVLSSLPNQEFAFLQKLWQVPAWQTAEPAKEIFLEMLATAIIKKRDSGELAELLTLLNKNNKALSWRTNAVLTGLSMSGSNAKTPPIQLTSAPAIFTKSSREIDPTRLATLIKLFQWPGHTVPAANENATKTNLLNEEQQQLFALGRQHFLTTCAGCHGTNGAGLNRFAPPLVGSDWVLGDEKRLALIVLHGMEGPVEVTGKVYDAPEILPVMPAHSTMDDASITAILTYIRNEWGNNAGPVGKRTVGATRLTSQGRVVPWKSEELKKYVLETKAAEAK</sequence>
<comment type="caution">
    <text evidence="7">The sequence shown here is derived from an EMBL/GenBank/DDBJ whole genome shotgun (WGS) entry which is preliminary data.</text>
</comment>
<evidence type="ECO:0000313" key="7">
    <source>
        <dbReference type="EMBL" id="PSR57234.1"/>
    </source>
</evidence>
<dbReference type="PANTHER" id="PTHR33546:SF1">
    <property type="entry name" value="LARGE, MULTIFUNCTIONAL SECRETED PROTEIN"/>
    <property type="match status" value="1"/>
</dbReference>
<dbReference type="SUPFAM" id="SSF46626">
    <property type="entry name" value="Cytochrome c"/>
    <property type="match status" value="1"/>
</dbReference>
<dbReference type="OrthoDB" id="9811395at2"/>
<dbReference type="Pfam" id="PF00034">
    <property type="entry name" value="Cytochrom_C"/>
    <property type="match status" value="1"/>
</dbReference>
<evidence type="ECO:0000256" key="1">
    <source>
        <dbReference type="ARBA" id="ARBA00022617"/>
    </source>
</evidence>
<evidence type="ECO:0000256" key="2">
    <source>
        <dbReference type="ARBA" id="ARBA00022723"/>
    </source>
</evidence>
<evidence type="ECO:0000259" key="6">
    <source>
        <dbReference type="PROSITE" id="PS51007"/>
    </source>
</evidence>
<evidence type="ECO:0000313" key="8">
    <source>
        <dbReference type="Proteomes" id="UP000240357"/>
    </source>
</evidence>
<feature type="chain" id="PRO_5015642183" evidence="5">
    <location>
        <begin position="21"/>
        <end position="855"/>
    </location>
</feature>
<organism evidence="7 8">
    <name type="scientific">Adhaeribacter arboris</name>
    <dbReference type="NCBI Taxonomy" id="2072846"/>
    <lineage>
        <taxon>Bacteria</taxon>
        <taxon>Pseudomonadati</taxon>
        <taxon>Bacteroidota</taxon>
        <taxon>Cytophagia</taxon>
        <taxon>Cytophagales</taxon>
        <taxon>Hymenobacteraceae</taxon>
        <taxon>Adhaeribacter</taxon>
    </lineage>
</organism>
<dbReference type="InterPro" id="IPR011042">
    <property type="entry name" value="6-blade_b-propeller_TolB-like"/>
</dbReference>
<dbReference type="EMBL" id="PYFT01000001">
    <property type="protein sequence ID" value="PSR57234.1"/>
    <property type="molecule type" value="Genomic_DNA"/>
</dbReference>
<dbReference type="InterPro" id="IPR055557">
    <property type="entry name" value="DUF7133"/>
</dbReference>
<dbReference type="GO" id="GO:0046872">
    <property type="term" value="F:metal ion binding"/>
    <property type="evidence" value="ECO:0007669"/>
    <property type="project" value="UniProtKB-KW"/>
</dbReference>
<keyword evidence="2 4" id="KW-0479">Metal-binding</keyword>
<feature type="domain" description="Cytochrome c" evidence="6">
    <location>
        <begin position="717"/>
        <end position="811"/>
    </location>
</feature>
<dbReference type="InterPro" id="IPR016024">
    <property type="entry name" value="ARM-type_fold"/>
</dbReference>
<keyword evidence="1 4" id="KW-0349">Heme</keyword>
<gene>
    <name evidence="7" type="ORF">AHMF7605_09270</name>
</gene>
<dbReference type="Gene3D" id="2.120.10.30">
    <property type="entry name" value="TolB, C-terminal domain"/>
    <property type="match status" value="1"/>
</dbReference>
<dbReference type="InterPro" id="IPR036909">
    <property type="entry name" value="Cyt_c-like_dom_sf"/>
</dbReference>
<dbReference type="RefSeq" id="WP_106933408.1">
    <property type="nucleotide sequence ID" value="NZ_PYFT01000001.1"/>
</dbReference>
<keyword evidence="3 4" id="KW-0408">Iron</keyword>
<dbReference type="InterPro" id="IPR011041">
    <property type="entry name" value="Quinoprot_gluc/sorb_DH_b-prop"/>
</dbReference>
<dbReference type="AlphaFoldDB" id="A0A2T2YNZ0"/>
<evidence type="ECO:0000256" key="5">
    <source>
        <dbReference type="SAM" id="SignalP"/>
    </source>
</evidence>
<evidence type="ECO:0000256" key="4">
    <source>
        <dbReference type="PROSITE-ProRule" id="PRU00433"/>
    </source>
</evidence>
<dbReference type="InterPro" id="IPR009056">
    <property type="entry name" value="Cyt_c-like_dom"/>
</dbReference>
<name>A0A2T2YNZ0_9BACT</name>
<evidence type="ECO:0000256" key="3">
    <source>
        <dbReference type="ARBA" id="ARBA00023004"/>
    </source>
</evidence>
<dbReference type="InterPro" id="IPR011989">
    <property type="entry name" value="ARM-like"/>
</dbReference>
<dbReference type="Gene3D" id="1.25.10.10">
    <property type="entry name" value="Leucine-rich Repeat Variant"/>
    <property type="match status" value="1"/>
</dbReference>
<proteinExistence type="predicted"/>
<dbReference type="Proteomes" id="UP000240357">
    <property type="component" value="Unassembled WGS sequence"/>
</dbReference>
<dbReference type="GO" id="GO:0020037">
    <property type="term" value="F:heme binding"/>
    <property type="evidence" value="ECO:0007669"/>
    <property type="project" value="InterPro"/>
</dbReference>
<feature type="signal peptide" evidence="5">
    <location>
        <begin position="1"/>
        <end position="20"/>
    </location>
</feature>
<protein>
    <submittedName>
        <fullName evidence="7">Dehydrogenase</fullName>
    </submittedName>
</protein>
<keyword evidence="5" id="KW-0732">Signal</keyword>
<dbReference type="Gene3D" id="1.10.760.10">
    <property type="entry name" value="Cytochrome c-like domain"/>
    <property type="match status" value="1"/>
</dbReference>
<dbReference type="Pfam" id="PF23500">
    <property type="entry name" value="DUF7133"/>
    <property type="match status" value="1"/>
</dbReference>
<dbReference type="PROSITE" id="PS51007">
    <property type="entry name" value="CYTC"/>
    <property type="match status" value="1"/>
</dbReference>
<dbReference type="PROSITE" id="PS51257">
    <property type="entry name" value="PROKAR_LIPOPROTEIN"/>
    <property type="match status" value="1"/>
</dbReference>
<dbReference type="PANTHER" id="PTHR33546">
    <property type="entry name" value="LARGE, MULTIFUNCTIONAL SECRETED PROTEIN-RELATED"/>
    <property type="match status" value="1"/>
</dbReference>
<dbReference type="SUPFAM" id="SSF50952">
    <property type="entry name" value="Soluble quinoprotein glucose dehydrogenase"/>
    <property type="match status" value="1"/>
</dbReference>
<accession>A0A2T2YNZ0</accession>
<reference evidence="7 8" key="1">
    <citation type="submission" date="2018-03" db="EMBL/GenBank/DDBJ databases">
        <title>Adhaeribacter sp. HMF7605 Genome sequencing and assembly.</title>
        <authorList>
            <person name="Kang H."/>
            <person name="Kang J."/>
            <person name="Cha I."/>
            <person name="Kim H."/>
            <person name="Joh K."/>
        </authorList>
    </citation>
    <scope>NUCLEOTIDE SEQUENCE [LARGE SCALE GENOMIC DNA]</scope>
    <source>
        <strain evidence="7 8">HMF7605</strain>
    </source>
</reference>